<proteinExistence type="predicted"/>
<evidence type="ECO:0000313" key="1">
    <source>
        <dbReference type="EMBL" id="VDL92352.1"/>
    </source>
</evidence>
<dbReference type="WBParaSite" id="SSLN_0000616001-mRNA-1">
    <property type="protein sequence ID" value="SSLN_0000616001-mRNA-1"/>
    <property type="gene ID" value="SSLN_0000616001"/>
</dbReference>
<name>A0A183SP19_SCHSO</name>
<protein>
    <submittedName>
        <fullName evidence="1 3">Uncharacterized protein</fullName>
    </submittedName>
</protein>
<keyword evidence="2" id="KW-1185">Reference proteome</keyword>
<organism evidence="3">
    <name type="scientific">Schistocephalus solidus</name>
    <name type="common">Tapeworm</name>
    <dbReference type="NCBI Taxonomy" id="70667"/>
    <lineage>
        <taxon>Eukaryota</taxon>
        <taxon>Metazoa</taxon>
        <taxon>Spiralia</taxon>
        <taxon>Lophotrochozoa</taxon>
        <taxon>Platyhelminthes</taxon>
        <taxon>Cestoda</taxon>
        <taxon>Eucestoda</taxon>
        <taxon>Diphyllobothriidea</taxon>
        <taxon>Diphyllobothriidae</taxon>
        <taxon>Schistocephalus</taxon>
    </lineage>
</organism>
<sequence length="76" mass="8253">MLTSPVQSFLATFDLMVDCAAPVYSTEPQTWPSEILILLGYPANSPFWTLNLKFHFGSSLTNIPDSPVPTSAPPPS</sequence>
<evidence type="ECO:0000313" key="3">
    <source>
        <dbReference type="WBParaSite" id="SSLN_0000616001-mRNA-1"/>
    </source>
</evidence>
<dbReference type="Proteomes" id="UP000275846">
    <property type="component" value="Unassembled WGS sequence"/>
</dbReference>
<accession>A0A183SP19</accession>
<reference evidence="3" key="1">
    <citation type="submission" date="2016-06" db="UniProtKB">
        <authorList>
            <consortium name="WormBaseParasite"/>
        </authorList>
    </citation>
    <scope>IDENTIFICATION</scope>
</reference>
<dbReference type="AlphaFoldDB" id="A0A183SP19"/>
<dbReference type="EMBL" id="UYSU01033485">
    <property type="protein sequence ID" value="VDL92352.1"/>
    <property type="molecule type" value="Genomic_DNA"/>
</dbReference>
<evidence type="ECO:0000313" key="2">
    <source>
        <dbReference type="Proteomes" id="UP000275846"/>
    </source>
</evidence>
<reference evidence="1 2" key="2">
    <citation type="submission" date="2018-11" db="EMBL/GenBank/DDBJ databases">
        <authorList>
            <consortium name="Pathogen Informatics"/>
        </authorList>
    </citation>
    <scope>NUCLEOTIDE SEQUENCE [LARGE SCALE GENOMIC DNA]</scope>
    <source>
        <strain evidence="1 2">NST_G2</strain>
    </source>
</reference>
<gene>
    <name evidence="1" type="ORF">SSLN_LOCUS5967</name>
</gene>